<dbReference type="GeneID" id="110767890"/>
<organism evidence="1 2">
    <name type="scientific">Prunus avium</name>
    <name type="common">Cherry</name>
    <name type="synonym">Cerasus avium</name>
    <dbReference type="NCBI Taxonomy" id="42229"/>
    <lineage>
        <taxon>Eukaryota</taxon>
        <taxon>Viridiplantae</taxon>
        <taxon>Streptophyta</taxon>
        <taxon>Embryophyta</taxon>
        <taxon>Tracheophyta</taxon>
        <taxon>Spermatophyta</taxon>
        <taxon>Magnoliopsida</taxon>
        <taxon>eudicotyledons</taxon>
        <taxon>Gunneridae</taxon>
        <taxon>Pentapetalae</taxon>
        <taxon>rosids</taxon>
        <taxon>fabids</taxon>
        <taxon>Rosales</taxon>
        <taxon>Rosaceae</taxon>
        <taxon>Amygdaloideae</taxon>
        <taxon>Amygdaleae</taxon>
        <taxon>Prunus</taxon>
    </lineage>
</organism>
<dbReference type="RefSeq" id="XP_021827250.1">
    <property type="nucleotide sequence ID" value="XM_021971558.1"/>
</dbReference>
<proteinExistence type="predicted"/>
<accession>A0A6P5TJQ3</accession>
<dbReference type="AlphaFoldDB" id="A0A6P5TJQ3"/>
<evidence type="ECO:0000313" key="2">
    <source>
        <dbReference type="RefSeq" id="XP_021827250.1"/>
    </source>
</evidence>
<sequence length="111" mass="13199">MEDFCSLLEMLWRPLIFFWGGELRIQRLLRFMKLSVRCDIFHRFFYNLQASSISLGCEFLHPLSSECGDQNLLDMMINSVVYSVYWLIKWWSFVALDRAVWSVFSVLLSKG</sequence>
<dbReference type="Proteomes" id="UP000515124">
    <property type="component" value="Unplaced"/>
</dbReference>
<reference evidence="2" key="1">
    <citation type="submission" date="2025-08" db="UniProtKB">
        <authorList>
            <consortium name="RefSeq"/>
        </authorList>
    </citation>
    <scope>IDENTIFICATION</scope>
</reference>
<protein>
    <submittedName>
        <fullName evidence="2">Uncharacterized protein LOC110767890</fullName>
    </submittedName>
</protein>
<gene>
    <name evidence="2" type="primary">LOC110767890</name>
</gene>
<name>A0A6P5TJQ3_PRUAV</name>
<dbReference type="KEGG" id="pavi:110767890"/>
<evidence type="ECO:0000313" key="1">
    <source>
        <dbReference type="Proteomes" id="UP000515124"/>
    </source>
</evidence>
<keyword evidence="1" id="KW-1185">Reference proteome</keyword>